<dbReference type="InterPro" id="IPR036737">
    <property type="entry name" value="OmpA-like_sf"/>
</dbReference>
<evidence type="ECO:0000256" key="3">
    <source>
        <dbReference type="ARBA" id="ARBA00023237"/>
    </source>
</evidence>
<keyword evidence="9" id="KW-1185">Reference proteome</keyword>
<dbReference type="AlphaFoldDB" id="A0A9E9LYX7"/>
<evidence type="ECO:0000256" key="4">
    <source>
        <dbReference type="PROSITE-ProRule" id="PRU00473"/>
    </source>
</evidence>
<dbReference type="SUPFAM" id="SSF103088">
    <property type="entry name" value="OmpA-like"/>
    <property type="match status" value="1"/>
</dbReference>
<proteinExistence type="predicted"/>
<dbReference type="KEGG" id="ovb:NB640_11315"/>
<dbReference type="RefSeq" id="WP_269308802.1">
    <property type="nucleotide sequence ID" value="NZ_CP098242.1"/>
</dbReference>
<accession>A0A9E9LYX7</accession>
<dbReference type="CDD" id="cd07185">
    <property type="entry name" value="OmpA_C-like"/>
    <property type="match status" value="1"/>
</dbReference>
<evidence type="ECO:0000256" key="2">
    <source>
        <dbReference type="ARBA" id="ARBA00023136"/>
    </source>
</evidence>
<dbReference type="InterPro" id="IPR006664">
    <property type="entry name" value="OMP_bac"/>
</dbReference>
<reference evidence="8" key="1">
    <citation type="journal article" date="2022" name="Front. Microbiol.">
        <title>New perspectives on an old grouping: The genomic and phenotypic variability of Oxalobacter formigenes and the implications for calcium oxalate stone prevention.</title>
        <authorList>
            <person name="Chmiel J.A."/>
            <person name="Carr C."/>
            <person name="Stuivenberg G.A."/>
            <person name="Venema R."/>
            <person name="Chanyi R.M."/>
            <person name="Al K.F."/>
            <person name="Giguere D."/>
            <person name="Say H."/>
            <person name="Akouris P.P."/>
            <person name="Dominguez Romero S.A."/>
            <person name="Kwong A."/>
            <person name="Tai V."/>
            <person name="Koval S.F."/>
            <person name="Razvi H."/>
            <person name="Bjazevic J."/>
            <person name="Burton J.P."/>
        </authorList>
    </citation>
    <scope>NUCLEOTIDE SEQUENCE</scope>
    <source>
        <strain evidence="8">WoOx3</strain>
    </source>
</reference>
<dbReference type="InterPro" id="IPR050330">
    <property type="entry name" value="Bact_OuterMem_StrucFunc"/>
</dbReference>
<dbReference type="PRINTS" id="PR01023">
    <property type="entry name" value="NAFLGMOTY"/>
</dbReference>
<feature type="compositionally biased region" description="Low complexity" evidence="5">
    <location>
        <begin position="219"/>
        <end position="237"/>
    </location>
</feature>
<name>A0A9E9LYX7_9BURK</name>
<dbReference type="InterPro" id="IPR006665">
    <property type="entry name" value="OmpA-like"/>
</dbReference>
<feature type="domain" description="OmpA-like" evidence="7">
    <location>
        <begin position="100"/>
        <end position="217"/>
    </location>
</feature>
<evidence type="ECO:0000256" key="5">
    <source>
        <dbReference type="SAM" id="MobiDB-lite"/>
    </source>
</evidence>
<feature type="chain" id="PRO_5039504498" evidence="6">
    <location>
        <begin position="21"/>
        <end position="237"/>
    </location>
</feature>
<gene>
    <name evidence="8" type="ORF">NB640_11315</name>
</gene>
<evidence type="ECO:0000256" key="6">
    <source>
        <dbReference type="SAM" id="SignalP"/>
    </source>
</evidence>
<comment type="subcellular location">
    <subcellularLocation>
        <location evidence="1">Cell outer membrane</location>
    </subcellularLocation>
</comment>
<evidence type="ECO:0000259" key="7">
    <source>
        <dbReference type="PROSITE" id="PS51123"/>
    </source>
</evidence>
<dbReference type="PROSITE" id="PS51123">
    <property type="entry name" value="OMPA_2"/>
    <property type="match status" value="1"/>
</dbReference>
<feature type="region of interest" description="Disordered" evidence="5">
    <location>
        <begin position="215"/>
        <end position="237"/>
    </location>
</feature>
<dbReference type="Pfam" id="PF00691">
    <property type="entry name" value="OmpA"/>
    <property type="match status" value="1"/>
</dbReference>
<evidence type="ECO:0000313" key="9">
    <source>
        <dbReference type="Proteomes" id="UP001156215"/>
    </source>
</evidence>
<feature type="signal peptide" evidence="6">
    <location>
        <begin position="1"/>
        <end position="20"/>
    </location>
</feature>
<dbReference type="PROSITE" id="PS51257">
    <property type="entry name" value="PROKAR_LIPOPROTEIN"/>
    <property type="match status" value="1"/>
</dbReference>
<organism evidence="8 9">
    <name type="scientific">Oxalobacter vibrioformis</name>
    <dbReference type="NCBI Taxonomy" id="933080"/>
    <lineage>
        <taxon>Bacteria</taxon>
        <taxon>Pseudomonadati</taxon>
        <taxon>Pseudomonadota</taxon>
        <taxon>Betaproteobacteria</taxon>
        <taxon>Burkholderiales</taxon>
        <taxon>Oxalobacteraceae</taxon>
        <taxon>Oxalobacter</taxon>
    </lineage>
</organism>
<dbReference type="Proteomes" id="UP001156215">
    <property type="component" value="Chromosome"/>
</dbReference>
<keyword evidence="6" id="KW-0732">Signal</keyword>
<protein>
    <submittedName>
        <fullName evidence="8">OmpA family protein</fullName>
    </submittedName>
</protein>
<evidence type="ECO:0000313" key="8">
    <source>
        <dbReference type="EMBL" id="WAW09798.1"/>
    </source>
</evidence>
<dbReference type="Gene3D" id="3.30.1330.60">
    <property type="entry name" value="OmpA-like domain"/>
    <property type="match status" value="1"/>
</dbReference>
<keyword evidence="2 4" id="KW-0472">Membrane</keyword>
<dbReference type="EMBL" id="CP098242">
    <property type="protein sequence ID" value="WAW09798.1"/>
    <property type="molecule type" value="Genomic_DNA"/>
</dbReference>
<dbReference type="PANTHER" id="PTHR30329">
    <property type="entry name" value="STATOR ELEMENT OF FLAGELLAR MOTOR COMPLEX"/>
    <property type="match status" value="1"/>
</dbReference>
<sequence>MRTKITVSALVVAMSLCGCADMSETQKSTTTGAGIGAVAGGIIGGMTGGGGVGRVAAGAGIGALIGGGGGYLWGQHMQKQKEDMQKATQGTGVEVTQTQDNQLKINVPSDISFAQGSAEISPKLASILDTFADNLKAYPDTTVAIYGFTDNTGSDTVNLPLSRQRAANVRDYLVKKGVAANRFYIEGHGSSQPVADNRSEAGRAKNRRVEIYVAEAAKQGASSSTPSQQQPSRQMRR</sequence>
<evidence type="ECO:0000256" key="1">
    <source>
        <dbReference type="ARBA" id="ARBA00004442"/>
    </source>
</evidence>
<dbReference type="GO" id="GO:0009279">
    <property type="term" value="C:cell outer membrane"/>
    <property type="evidence" value="ECO:0007669"/>
    <property type="project" value="UniProtKB-SubCell"/>
</dbReference>
<keyword evidence="3" id="KW-0998">Cell outer membrane</keyword>
<dbReference type="PANTHER" id="PTHR30329:SF21">
    <property type="entry name" value="LIPOPROTEIN YIAD-RELATED"/>
    <property type="match status" value="1"/>
</dbReference>
<dbReference type="PRINTS" id="PR01021">
    <property type="entry name" value="OMPADOMAIN"/>
</dbReference>